<sequence length="791" mass="86861">MFGAKLGNQTFAAKRLLPSLEESEKAILKKRIAVIEAVQELVQTRDLGKLSEYERAGYVQLLSQNDVEASTSLRIKLTKLQAEKAAKDMVATKDDASIQRFLSIVVPFIKDDCEGFSYLNPTMNCIVLEGLNACFDTSSWGELALVPVVKQEPVDTDRCTDDDVDWEAIAEGLMRSFATSHVTGLLQAASASPDMVAFFVRFAEQVVTSMDAQRLPPEDELPKGFEHVLEVIRKISDWCRCIICLLSPIPNHLGSNVSQCETLLQTTSYEFLETELKDCLKNQEFWKGKFVEARKAASADAEYAAEIQSIISTMDGAGNAVQRFEAAKAAVQGLEDMKGHVREGGLAGLEAKLAGILVHVGKEVLQSDATATGEALCVDCDWLCKALSKFTADKADDAVPQLLLQLSEWKEVNHIALTKRELDDMATRASVDDADVNPSELARLIQILRKAGSSTFEEVKPKVLKLMQIVGQSISQKAKKINSSNVANNHTALKRDILASKNLLASLNHPCEKWLRSQLTMHEEAIVYFLALKRLQDLGEGEAGVVADANGSALEAFSRAHAALLKLTKTAQNVEMNVAMNPEDDEPPFDKEASCTDHYKAVITEPQPLVAARVQYYLKLVEEASLKLQGPVQGLWMADSDTCWKAKLDANADLQTVVEKGRAVANKMDGHAVQLAIDSTWKVLDETHKFLDKCQPVLQLLESGEEDALKKLKSTSDAIAKQCHFAKALVLEGMIVRALLNRVLKTRNTILTAQSEFISGLANKEQMEQLLHPLLLQAAQQAEASKKAASS</sequence>
<dbReference type="OrthoDB" id="422185at2759"/>
<reference evidence="1 2" key="1">
    <citation type="submission" date="2016-02" db="EMBL/GenBank/DDBJ databases">
        <title>Genome analysis of coral dinoflagellate symbionts highlights evolutionary adaptations to a symbiotic lifestyle.</title>
        <authorList>
            <person name="Aranda M."/>
            <person name="Li Y."/>
            <person name="Liew Y.J."/>
            <person name="Baumgarten S."/>
            <person name="Simakov O."/>
            <person name="Wilson M."/>
            <person name="Piel J."/>
            <person name="Ashoor H."/>
            <person name="Bougouffa S."/>
            <person name="Bajic V.B."/>
            <person name="Ryu T."/>
            <person name="Ravasi T."/>
            <person name="Bayer T."/>
            <person name="Micklem G."/>
            <person name="Kim H."/>
            <person name="Bhak J."/>
            <person name="Lajeunesse T.C."/>
            <person name="Voolstra C.R."/>
        </authorList>
    </citation>
    <scope>NUCLEOTIDE SEQUENCE [LARGE SCALE GENOMIC DNA]</scope>
    <source>
        <strain evidence="1 2">CCMP2467</strain>
    </source>
</reference>
<comment type="caution">
    <text evidence="1">The sequence shown here is derived from an EMBL/GenBank/DDBJ whole genome shotgun (WGS) entry which is preliminary data.</text>
</comment>
<organism evidence="1 2">
    <name type="scientific">Symbiodinium microadriaticum</name>
    <name type="common">Dinoflagellate</name>
    <name type="synonym">Zooxanthella microadriatica</name>
    <dbReference type="NCBI Taxonomy" id="2951"/>
    <lineage>
        <taxon>Eukaryota</taxon>
        <taxon>Sar</taxon>
        <taxon>Alveolata</taxon>
        <taxon>Dinophyceae</taxon>
        <taxon>Suessiales</taxon>
        <taxon>Symbiodiniaceae</taxon>
        <taxon>Symbiodinium</taxon>
    </lineage>
</organism>
<name>A0A1Q9F6I6_SYMMI</name>
<keyword evidence="2" id="KW-1185">Reference proteome</keyword>
<proteinExistence type="predicted"/>
<dbReference type="AlphaFoldDB" id="A0A1Q9F6I6"/>
<dbReference type="EMBL" id="LSRX01000004">
    <property type="protein sequence ID" value="OLQ15308.1"/>
    <property type="molecule type" value="Genomic_DNA"/>
</dbReference>
<protein>
    <submittedName>
        <fullName evidence="1">Uncharacterized protein</fullName>
    </submittedName>
</protein>
<accession>A0A1Q9F6I6</accession>
<gene>
    <name evidence="1" type="ORF">AK812_SmicGene451</name>
</gene>
<evidence type="ECO:0000313" key="1">
    <source>
        <dbReference type="EMBL" id="OLQ15308.1"/>
    </source>
</evidence>
<evidence type="ECO:0000313" key="2">
    <source>
        <dbReference type="Proteomes" id="UP000186817"/>
    </source>
</evidence>
<dbReference type="Proteomes" id="UP000186817">
    <property type="component" value="Unassembled WGS sequence"/>
</dbReference>